<evidence type="ECO:0000256" key="4">
    <source>
        <dbReference type="ARBA" id="ARBA00023004"/>
    </source>
</evidence>
<evidence type="ECO:0000313" key="7">
    <source>
        <dbReference type="EMBL" id="MFD1789185.1"/>
    </source>
</evidence>
<comment type="caution">
    <text evidence="7">The sequence shown here is derived from an EMBL/GenBank/DDBJ whole genome shotgun (WGS) entry which is preliminary data.</text>
</comment>
<dbReference type="EMBL" id="JBHUFC010000008">
    <property type="protein sequence ID" value="MFD1789185.1"/>
    <property type="molecule type" value="Genomic_DNA"/>
</dbReference>
<organism evidence="7 8">
    <name type="scientific">Sphingomonas floccifaciens</name>
    <dbReference type="NCBI Taxonomy" id="1844115"/>
    <lineage>
        <taxon>Bacteria</taxon>
        <taxon>Pseudomonadati</taxon>
        <taxon>Pseudomonadota</taxon>
        <taxon>Alphaproteobacteria</taxon>
        <taxon>Sphingomonadales</taxon>
        <taxon>Sphingomonadaceae</taxon>
        <taxon>Sphingomonas</taxon>
    </lineage>
</organism>
<evidence type="ECO:0000256" key="2">
    <source>
        <dbReference type="ARBA" id="ARBA00022723"/>
    </source>
</evidence>
<keyword evidence="8" id="KW-1185">Reference proteome</keyword>
<dbReference type="HAMAP" id="MF_00069">
    <property type="entry name" value="Hydroxylam_reduct"/>
    <property type="match status" value="1"/>
</dbReference>
<dbReference type="EC" id="1.7.99.1" evidence="6"/>
<comment type="function">
    <text evidence="6">Catalyzes the reduction of hydroxylamine to form NH(3) and H(2)O.</text>
</comment>
<dbReference type="NCBIfam" id="NF003658">
    <property type="entry name" value="PRK05290.1"/>
    <property type="match status" value="1"/>
</dbReference>
<gene>
    <name evidence="6 7" type="primary">hcp</name>
    <name evidence="7" type="synonym">priS</name>
    <name evidence="7" type="ORF">ACFSC3_16610</name>
</gene>
<dbReference type="Proteomes" id="UP001597283">
    <property type="component" value="Unassembled WGS sequence"/>
</dbReference>
<feature type="binding site" evidence="6">
    <location>
        <position position="12"/>
    </location>
    <ligand>
        <name>[4Fe-4S] cluster</name>
        <dbReference type="ChEBI" id="CHEBI:49883"/>
    </ligand>
</feature>
<feature type="binding site" evidence="6">
    <location>
        <position position="274"/>
    </location>
    <ligand>
        <name>hybrid [4Fe-2O-2S] cluster</name>
        <dbReference type="ChEBI" id="CHEBI:60519"/>
    </ligand>
</feature>
<comment type="cofactor">
    <cofactor evidence="6">
        <name>[4Fe-4S] cluster</name>
        <dbReference type="ChEBI" id="CHEBI:49883"/>
    </cofactor>
    <text evidence="6">Binds 1 [4Fe-4S] cluster.</text>
</comment>
<dbReference type="RefSeq" id="WP_380941503.1">
    <property type="nucleotide sequence ID" value="NZ_JBHUFC010000008.1"/>
</dbReference>
<keyword evidence="2 6" id="KW-0479">Metal-binding</keyword>
<dbReference type="InterPro" id="IPR016099">
    <property type="entry name" value="Prismane-like_a/b-sand"/>
</dbReference>
<name>A0ABW4NKM1_9SPHN</name>
<evidence type="ECO:0000313" key="8">
    <source>
        <dbReference type="Proteomes" id="UP001597283"/>
    </source>
</evidence>
<dbReference type="InterPro" id="IPR016100">
    <property type="entry name" value="Prismane_a-bundle"/>
</dbReference>
<comment type="cofactor">
    <cofactor evidence="6">
        <name>hybrid [4Fe-2O-2S] cluster</name>
        <dbReference type="ChEBI" id="CHEBI:60519"/>
    </cofactor>
    <text evidence="6">Binds 1 hybrid [4Fe-2O-2S] cluster.</text>
</comment>
<keyword evidence="1 6" id="KW-0963">Cytoplasm</keyword>
<feature type="binding site" evidence="6">
    <location>
        <position position="434"/>
    </location>
    <ligand>
        <name>hybrid [4Fe-2O-2S] cluster</name>
        <dbReference type="ChEBI" id="CHEBI:60519"/>
    </ligand>
</feature>
<dbReference type="InterPro" id="IPR010048">
    <property type="entry name" value="Hydroxylam_reduct"/>
</dbReference>
<dbReference type="GO" id="GO:0050418">
    <property type="term" value="F:hydroxylamine reductase activity"/>
    <property type="evidence" value="ECO:0007669"/>
    <property type="project" value="UniProtKB-EC"/>
</dbReference>
<proteinExistence type="inferred from homology"/>
<reference evidence="8" key="1">
    <citation type="journal article" date="2019" name="Int. J. Syst. Evol. Microbiol.">
        <title>The Global Catalogue of Microorganisms (GCM) 10K type strain sequencing project: providing services to taxonomists for standard genome sequencing and annotation.</title>
        <authorList>
            <consortium name="The Broad Institute Genomics Platform"/>
            <consortium name="The Broad Institute Genome Sequencing Center for Infectious Disease"/>
            <person name="Wu L."/>
            <person name="Ma J."/>
        </authorList>
    </citation>
    <scope>NUCLEOTIDE SEQUENCE [LARGE SCALE GENOMIC DNA]</scope>
    <source>
        <strain evidence="8">Q85</strain>
    </source>
</reference>
<comment type="catalytic activity">
    <reaction evidence="6">
        <text>A + NH4(+) + H2O = hydroxylamine + AH2 + H(+)</text>
        <dbReference type="Rhea" id="RHEA:22052"/>
        <dbReference type="ChEBI" id="CHEBI:13193"/>
        <dbReference type="ChEBI" id="CHEBI:15377"/>
        <dbReference type="ChEBI" id="CHEBI:15378"/>
        <dbReference type="ChEBI" id="CHEBI:15429"/>
        <dbReference type="ChEBI" id="CHEBI:17499"/>
        <dbReference type="ChEBI" id="CHEBI:28938"/>
        <dbReference type="EC" id="1.7.99.1"/>
    </reaction>
</comment>
<dbReference type="NCBIfam" id="TIGR01703">
    <property type="entry name" value="hybrid_clust"/>
    <property type="match status" value="1"/>
</dbReference>
<keyword evidence="3 6" id="KW-0560">Oxidoreductase</keyword>
<feature type="binding site" description="via persulfide group" evidence="6">
    <location>
        <position position="406"/>
    </location>
    <ligand>
        <name>hybrid [4Fe-2O-2S] cluster</name>
        <dbReference type="ChEBI" id="CHEBI:60519"/>
    </ligand>
</feature>
<comment type="similarity">
    <text evidence="6">Belongs to the HCP family.</text>
</comment>
<comment type="subcellular location">
    <subcellularLocation>
        <location evidence="6">Cytoplasm</location>
    </subcellularLocation>
</comment>
<evidence type="ECO:0000256" key="5">
    <source>
        <dbReference type="ARBA" id="ARBA00023014"/>
    </source>
</evidence>
<feature type="binding site" evidence="6">
    <location>
        <position position="495"/>
    </location>
    <ligand>
        <name>hybrid [4Fe-2O-2S] cluster</name>
        <dbReference type="ChEBI" id="CHEBI:60519"/>
    </ligand>
</feature>
<sequence>MAKGRAMYCVQCEQSNKGGCAAKVGSCGKSATVADLQDVLLRLMQGVSVYADRAARVGGYDRRVNAFTPHAWFTTLTNVNFDDNRFVALIAEALRMRNSARDLATRMGADLTDLPEPATWQPGTTASELAAAAPFAAIQRFMDRDGPSIVGLRNLILYGLKGTAAYSEHARVLGTEEQAVSAEFHRISAFLASDPTDMDALLREALALGALNLKVMELLDAANTGRFGHPEVTMVRMTPKAGKALLVSGHDMGDLETILLQTEGTGVNVYTHGELLPANAYPRLKRFPHLAGNYGGAWQDQQKDFAAFPGAIVMTSNCLINPNLKGYADRLFTAGPVGWNGIAHVSDHDFSPAITRALALPGFLENAVERTIPIGFARNTVMGVADTLLGMIRKGDVRNLFLIGGCDGARPGRNYFHDLAVHTPQDSLILTLGCGKFRFNGEDLGTINGVPRVLDVGQCNDAYSAIRIATAVADALGCGVNDLPLHYAISWFEQKATAVLLTMLHLGLRRIHLGPTLPQFLTPDVLNVLIEKFDIRPTGDAQQDLEAMLQAA</sequence>
<dbReference type="PIRSF" id="PIRSF000076">
    <property type="entry name" value="HCP"/>
    <property type="match status" value="1"/>
</dbReference>
<evidence type="ECO:0000256" key="3">
    <source>
        <dbReference type="ARBA" id="ARBA00023002"/>
    </source>
</evidence>
<dbReference type="PANTHER" id="PTHR30109">
    <property type="entry name" value="HYDROXYLAMINE REDUCTASE"/>
    <property type="match status" value="1"/>
</dbReference>
<dbReference type="InterPro" id="IPR011254">
    <property type="entry name" value="Prismane-like_sf"/>
</dbReference>
<feature type="modified residue" description="Cysteine persulfide" evidence="6">
    <location>
        <position position="406"/>
    </location>
</feature>
<feature type="binding site" evidence="6">
    <location>
        <position position="20"/>
    </location>
    <ligand>
        <name>[4Fe-4S] cluster</name>
        <dbReference type="ChEBI" id="CHEBI:49883"/>
    </ligand>
</feature>
<feature type="binding site" evidence="6">
    <location>
        <position position="9"/>
    </location>
    <ligand>
        <name>[4Fe-4S] cluster</name>
        <dbReference type="ChEBI" id="CHEBI:49883"/>
    </ligand>
</feature>
<dbReference type="SUPFAM" id="SSF56821">
    <property type="entry name" value="Prismane protein-like"/>
    <property type="match status" value="1"/>
</dbReference>
<protein>
    <recommendedName>
        <fullName evidence="6">Hydroxylamine reductase</fullName>
        <ecNumber evidence="6">1.7.99.1</ecNumber>
    </recommendedName>
    <alternativeName>
        <fullName evidence="6">Hybrid-cluster protein</fullName>
        <shortName evidence="6">HCP</shortName>
    </alternativeName>
    <alternativeName>
        <fullName evidence="6">Prismane protein</fullName>
    </alternativeName>
</protein>
<keyword evidence="5 6" id="KW-0411">Iron-sulfur</keyword>
<dbReference type="Gene3D" id="3.40.50.2030">
    <property type="match status" value="2"/>
</dbReference>
<keyword evidence="4 6" id="KW-0408">Iron</keyword>
<keyword evidence="6" id="KW-0004">4Fe-4S</keyword>
<feature type="binding site" evidence="6">
    <location>
        <position position="459"/>
    </location>
    <ligand>
        <name>hybrid [4Fe-2O-2S] cluster</name>
        <dbReference type="ChEBI" id="CHEBI:60519"/>
    </ligand>
</feature>
<dbReference type="Pfam" id="PF03063">
    <property type="entry name" value="Prismane"/>
    <property type="match status" value="1"/>
</dbReference>
<dbReference type="InterPro" id="IPR004137">
    <property type="entry name" value="HCP/CODH"/>
</dbReference>
<feature type="binding site" evidence="6">
    <location>
        <position position="493"/>
    </location>
    <ligand>
        <name>hybrid [4Fe-2O-2S] cluster</name>
        <dbReference type="ChEBI" id="CHEBI:60519"/>
    </ligand>
</feature>
<dbReference type="PANTHER" id="PTHR30109:SF0">
    <property type="entry name" value="HYDROXYLAMINE REDUCTASE"/>
    <property type="match status" value="1"/>
</dbReference>
<accession>A0ABW4NKM1</accession>
<feature type="binding site" evidence="6">
    <location>
        <position position="27"/>
    </location>
    <ligand>
        <name>[4Fe-4S] cluster</name>
        <dbReference type="ChEBI" id="CHEBI:49883"/>
    </ligand>
</feature>
<dbReference type="Gene3D" id="1.20.1270.20">
    <property type="match status" value="2"/>
</dbReference>
<evidence type="ECO:0000256" key="1">
    <source>
        <dbReference type="ARBA" id="ARBA00022490"/>
    </source>
</evidence>
<feature type="binding site" evidence="6">
    <location>
        <position position="250"/>
    </location>
    <ligand>
        <name>hybrid [4Fe-2O-2S] cluster</name>
        <dbReference type="ChEBI" id="CHEBI:60519"/>
    </ligand>
</feature>
<feature type="binding site" evidence="6">
    <location>
        <position position="318"/>
    </location>
    <ligand>
        <name>hybrid [4Fe-2O-2S] cluster</name>
        <dbReference type="ChEBI" id="CHEBI:60519"/>
    </ligand>
</feature>
<evidence type="ECO:0000256" key="6">
    <source>
        <dbReference type="HAMAP-Rule" id="MF_00069"/>
    </source>
</evidence>